<dbReference type="Gene3D" id="1.25.40.390">
    <property type="match status" value="1"/>
</dbReference>
<dbReference type="PROSITE" id="PS51257">
    <property type="entry name" value="PROKAR_LIPOPROTEIN"/>
    <property type="match status" value="1"/>
</dbReference>
<dbReference type="InterPro" id="IPR033985">
    <property type="entry name" value="SusD-like_N"/>
</dbReference>
<gene>
    <name evidence="9" type="ORF">HGH92_25535</name>
</gene>
<feature type="coiled-coil region" evidence="6">
    <location>
        <begin position="187"/>
        <end position="214"/>
    </location>
</feature>
<keyword evidence="6" id="KW-0175">Coiled coil</keyword>
<keyword evidence="3" id="KW-0732">Signal</keyword>
<reference evidence="9 10" key="1">
    <citation type="submission" date="2020-04" db="EMBL/GenBank/DDBJ databases">
        <authorList>
            <person name="Yin C."/>
        </authorList>
    </citation>
    <scope>NUCLEOTIDE SEQUENCE [LARGE SCALE GENOMIC DNA]</scope>
    <source>
        <strain evidence="9 10">Ae27</strain>
    </source>
</reference>
<dbReference type="InterPro" id="IPR012944">
    <property type="entry name" value="SusD_RagB_dom"/>
</dbReference>
<comment type="similarity">
    <text evidence="2">Belongs to the SusD family.</text>
</comment>
<dbReference type="EMBL" id="JABAIA010000003">
    <property type="protein sequence ID" value="NLR67692.1"/>
    <property type="molecule type" value="Genomic_DNA"/>
</dbReference>
<evidence type="ECO:0000313" key="9">
    <source>
        <dbReference type="EMBL" id="NLR67692.1"/>
    </source>
</evidence>
<dbReference type="AlphaFoldDB" id="A0A847RXB8"/>
<organism evidence="9 10">
    <name type="scientific">Chitinophaga varians</name>
    <dbReference type="NCBI Taxonomy" id="2202339"/>
    <lineage>
        <taxon>Bacteria</taxon>
        <taxon>Pseudomonadati</taxon>
        <taxon>Bacteroidota</taxon>
        <taxon>Chitinophagia</taxon>
        <taxon>Chitinophagales</taxon>
        <taxon>Chitinophagaceae</taxon>
        <taxon>Chitinophaga</taxon>
    </lineage>
</organism>
<name>A0A847RXB8_9BACT</name>
<keyword evidence="5" id="KW-0998">Cell outer membrane</keyword>
<evidence type="ECO:0000256" key="6">
    <source>
        <dbReference type="SAM" id="Coils"/>
    </source>
</evidence>
<evidence type="ECO:0000256" key="1">
    <source>
        <dbReference type="ARBA" id="ARBA00004442"/>
    </source>
</evidence>
<dbReference type="RefSeq" id="WP_168873637.1">
    <property type="nucleotide sequence ID" value="NZ_JABAIA010000003.1"/>
</dbReference>
<proteinExistence type="inferred from homology"/>
<evidence type="ECO:0000259" key="8">
    <source>
        <dbReference type="Pfam" id="PF14322"/>
    </source>
</evidence>
<sequence>MKKLLVIIIVALGMTSCKKFLQEYSQTDITPKTTRDFGNLLFSEGYPGQNVFLQPWMCYLDDDVQCYSGPVMREPRPAAAAGIFQWQPNFERLLTAEGYGYKTNTWGEYYRLLLGVNVTLGGLDNSVGSQEEKDVLKGQAYTLRAFYHFMLVNIYARPYNDSTTTPDKSPGIPIRTSGDLSEAFLARNTVKEVYEQITRDLEQATQLLDKYKKNTEAYHISHVAAHLFASRVYLYMENWEKCIAHADAVLKQRSLLMNLNTWGDPDPDTHPMAGINNEETIFAYGSPIEQLNNPFTTGYEVSYNLYHAFEDNDLRRQIGIMVLPPFMKQYVPVELGQQKITDTYKSQENYFANSWRVAEAYLNRAEAYIQLYKTKGDAGAAAQALTSLNTLRSYRIDMTSFKAWDIKPADELLRMCREERRRELFREELHRWFDLRRYGMPAIQHIYTPDETTVQVFRLEARDPMYVMPIPDDVLNRNPALVQNPLYSGTRKPQ</sequence>
<comment type="caution">
    <text evidence="9">The sequence shown here is derived from an EMBL/GenBank/DDBJ whole genome shotgun (WGS) entry which is preliminary data.</text>
</comment>
<evidence type="ECO:0000256" key="2">
    <source>
        <dbReference type="ARBA" id="ARBA00006275"/>
    </source>
</evidence>
<evidence type="ECO:0000256" key="3">
    <source>
        <dbReference type="ARBA" id="ARBA00022729"/>
    </source>
</evidence>
<accession>A0A847RXB8</accession>
<dbReference type="Proteomes" id="UP000570474">
    <property type="component" value="Unassembled WGS sequence"/>
</dbReference>
<dbReference type="Pfam" id="PF07980">
    <property type="entry name" value="SusD_RagB"/>
    <property type="match status" value="1"/>
</dbReference>
<dbReference type="Pfam" id="PF14322">
    <property type="entry name" value="SusD-like_3"/>
    <property type="match status" value="1"/>
</dbReference>
<evidence type="ECO:0000313" key="10">
    <source>
        <dbReference type="Proteomes" id="UP000570474"/>
    </source>
</evidence>
<evidence type="ECO:0000256" key="5">
    <source>
        <dbReference type="ARBA" id="ARBA00023237"/>
    </source>
</evidence>
<keyword evidence="10" id="KW-1185">Reference proteome</keyword>
<evidence type="ECO:0000259" key="7">
    <source>
        <dbReference type="Pfam" id="PF07980"/>
    </source>
</evidence>
<dbReference type="GO" id="GO:0009279">
    <property type="term" value="C:cell outer membrane"/>
    <property type="evidence" value="ECO:0007669"/>
    <property type="project" value="UniProtKB-SubCell"/>
</dbReference>
<dbReference type="InterPro" id="IPR011990">
    <property type="entry name" value="TPR-like_helical_dom_sf"/>
</dbReference>
<dbReference type="SUPFAM" id="SSF48452">
    <property type="entry name" value="TPR-like"/>
    <property type="match status" value="1"/>
</dbReference>
<keyword evidence="4" id="KW-0472">Membrane</keyword>
<protein>
    <submittedName>
        <fullName evidence="9">RagB/SusD family nutrient uptake outer membrane protein</fullName>
    </submittedName>
</protein>
<comment type="subcellular location">
    <subcellularLocation>
        <location evidence="1">Cell outer membrane</location>
    </subcellularLocation>
</comment>
<feature type="domain" description="SusD-like N-terminal" evidence="8">
    <location>
        <begin position="100"/>
        <end position="234"/>
    </location>
</feature>
<evidence type="ECO:0000256" key="4">
    <source>
        <dbReference type="ARBA" id="ARBA00023136"/>
    </source>
</evidence>
<feature type="domain" description="RagB/SusD" evidence="7">
    <location>
        <begin position="340"/>
        <end position="487"/>
    </location>
</feature>